<dbReference type="EMBL" id="VLTL01000097">
    <property type="protein sequence ID" value="KAA0161245.1"/>
    <property type="molecule type" value="Genomic_DNA"/>
</dbReference>
<evidence type="ECO:0000256" key="5">
    <source>
        <dbReference type="ARBA" id="ARBA00023136"/>
    </source>
</evidence>
<evidence type="ECO:0000256" key="6">
    <source>
        <dbReference type="ARBA" id="ARBA00023139"/>
    </source>
</evidence>
<evidence type="ECO:0000256" key="10">
    <source>
        <dbReference type="RuleBase" id="RU079119"/>
    </source>
</evidence>
<evidence type="ECO:0000259" key="12">
    <source>
        <dbReference type="Pfam" id="PF01529"/>
    </source>
</evidence>
<dbReference type="PANTHER" id="PTHR22883:SF43">
    <property type="entry name" value="PALMITOYLTRANSFERASE APP"/>
    <property type="match status" value="1"/>
</dbReference>
<comment type="caution">
    <text evidence="13">The sequence shown here is derived from an EMBL/GenBank/DDBJ whole genome shotgun (WGS) entry which is preliminary data.</text>
</comment>
<dbReference type="PANTHER" id="PTHR22883">
    <property type="entry name" value="ZINC FINGER DHHC DOMAIN CONTAINING PROTEIN"/>
    <property type="match status" value="1"/>
</dbReference>
<keyword evidence="4 10" id="KW-1133">Transmembrane helix</keyword>
<comment type="similarity">
    <text evidence="10">Belongs to the DHHC palmitoyltransferase family.</text>
</comment>
<comment type="domain">
    <text evidence="10">The DHHC domain is required for palmitoyltransferase activity.</text>
</comment>
<keyword evidence="2 10" id="KW-0808">Transferase</keyword>
<dbReference type="GO" id="GO:0005783">
    <property type="term" value="C:endoplasmic reticulum"/>
    <property type="evidence" value="ECO:0007669"/>
    <property type="project" value="TreeGrafter"/>
</dbReference>
<feature type="domain" description="Palmitoyltransferase DHHC" evidence="12">
    <location>
        <begin position="193"/>
        <end position="312"/>
    </location>
</feature>
<keyword evidence="6" id="KW-0564">Palmitate</keyword>
<sequence>MATPGLVRRESAADSGEIVWADATSDAMDAAFVIADEPEPQAKQFPPPPQPQCQHSPAKRARKGPPPVDLLALLLVIGSHAAGAWLILPEVWDSALVVTLVYLSGVVAMWLALATRWSDPGFLPAGSAAALLAAEPSPPCGSALTRPEALYWRQRALYGLMPAPLPGLAPAAPSADRRAAICGARTDGDPPAAVCESCRLHKPLRASHCSVSGRCVARMDHFCVWLGCPVGAGNHRLFVAFVCAAAFHLGVCTLAAGYALSKHLAQGDSAFLLLGDSLLVLIGAGFTLFVALLAGAQAVNVAVDVTGRERIRGLAGGGRGADERASKWAAHWAKTSWRLLDNTARFWAGAV</sequence>
<dbReference type="Pfam" id="PF01529">
    <property type="entry name" value="DHHC"/>
    <property type="match status" value="1"/>
</dbReference>
<feature type="transmembrane region" description="Helical" evidence="10">
    <location>
        <begin position="94"/>
        <end position="113"/>
    </location>
</feature>
<evidence type="ECO:0000256" key="11">
    <source>
        <dbReference type="SAM" id="MobiDB-lite"/>
    </source>
</evidence>
<evidence type="ECO:0000313" key="13">
    <source>
        <dbReference type="EMBL" id="KAA0161245.1"/>
    </source>
</evidence>
<evidence type="ECO:0000256" key="4">
    <source>
        <dbReference type="ARBA" id="ARBA00022989"/>
    </source>
</evidence>
<reference evidence="13 14" key="1">
    <citation type="submission" date="2019-07" db="EMBL/GenBank/DDBJ databases">
        <title>Genomes of Cafeteria roenbergensis.</title>
        <authorList>
            <person name="Fischer M.G."/>
            <person name="Hackl T."/>
            <person name="Roman M."/>
        </authorList>
    </citation>
    <scope>NUCLEOTIDE SEQUENCE [LARGE SCALE GENOMIC DNA]</scope>
    <source>
        <strain evidence="13 14">RCC970-E3</strain>
    </source>
</reference>
<dbReference type="AlphaFoldDB" id="A0A5A8D7M1"/>
<dbReference type="PROSITE" id="PS50216">
    <property type="entry name" value="DHHC"/>
    <property type="match status" value="1"/>
</dbReference>
<gene>
    <name evidence="13" type="ORF">FNF28_05124</name>
</gene>
<evidence type="ECO:0000313" key="14">
    <source>
        <dbReference type="Proteomes" id="UP000324907"/>
    </source>
</evidence>
<keyword evidence="5 10" id="KW-0472">Membrane</keyword>
<evidence type="ECO:0000256" key="3">
    <source>
        <dbReference type="ARBA" id="ARBA00022692"/>
    </source>
</evidence>
<comment type="subcellular location">
    <subcellularLocation>
        <location evidence="1">Endomembrane system</location>
        <topology evidence="1">Multi-pass membrane protein</topology>
    </subcellularLocation>
</comment>
<dbReference type="GO" id="GO:0019706">
    <property type="term" value="F:protein-cysteine S-palmitoyltransferase activity"/>
    <property type="evidence" value="ECO:0007669"/>
    <property type="project" value="UniProtKB-EC"/>
</dbReference>
<evidence type="ECO:0000256" key="9">
    <source>
        <dbReference type="ARBA" id="ARBA00048048"/>
    </source>
</evidence>
<feature type="transmembrane region" description="Helical" evidence="10">
    <location>
        <begin position="68"/>
        <end position="88"/>
    </location>
</feature>
<name>A0A5A8D7M1_CAFRO</name>
<dbReference type="EC" id="2.3.1.225" evidence="10"/>
<accession>A0A5A8D7M1</accession>
<evidence type="ECO:0000256" key="7">
    <source>
        <dbReference type="ARBA" id="ARBA00023288"/>
    </source>
</evidence>
<evidence type="ECO:0000256" key="1">
    <source>
        <dbReference type="ARBA" id="ARBA00004127"/>
    </source>
</evidence>
<dbReference type="Proteomes" id="UP000324907">
    <property type="component" value="Unassembled WGS sequence"/>
</dbReference>
<dbReference type="GO" id="GO:0005794">
    <property type="term" value="C:Golgi apparatus"/>
    <property type="evidence" value="ECO:0007669"/>
    <property type="project" value="TreeGrafter"/>
</dbReference>
<dbReference type="InterPro" id="IPR001594">
    <property type="entry name" value="Palmitoyltrfase_DHHC"/>
</dbReference>
<dbReference type="InterPro" id="IPR039859">
    <property type="entry name" value="PFA4/ZDH16/20/ERF2-like"/>
</dbReference>
<proteinExistence type="inferred from homology"/>
<keyword evidence="8 10" id="KW-0012">Acyltransferase</keyword>
<organism evidence="13 14">
    <name type="scientific">Cafeteria roenbergensis</name>
    <name type="common">Marine flagellate</name>
    <dbReference type="NCBI Taxonomy" id="33653"/>
    <lineage>
        <taxon>Eukaryota</taxon>
        <taxon>Sar</taxon>
        <taxon>Stramenopiles</taxon>
        <taxon>Bigyra</taxon>
        <taxon>Opalozoa</taxon>
        <taxon>Bicosoecida</taxon>
        <taxon>Cafeteriaceae</taxon>
        <taxon>Cafeteria</taxon>
    </lineage>
</organism>
<keyword evidence="3 10" id="KW-0812">Transmembrane</keyword>
<comment type="catalytic activity">
    <reaction evidence="9 10">
        <text>L-cysteinyl-[protein] + hexadecanoyl-CoA = S-hexadecanoyl-L-cysteinyl-[protein] + CoA</text>
        <dbReference type="Rhea" id="RHEA:36683"/>
        <dbReference type="Rhea" id="RHEA-COMP:10131"/>
        <dbReference type="Rhea" id="RHEA-COMP:11032"/>
        <dbReference type="ChEBI" id="CHEBI:29950"/>
        <dbReference type="ChEBI" id="CHEBI:57287"/>
        <dbReference type="ChEBI" id="CHEBI:57379"/>
        <dbReference type="ChEBI" id="CHEBI:74151"/>
        <dbReference type="EC" id="2.3.1.225"/>
    </reaction>
</comment>
<evidence type="ECO:0000256" key="8">
    <source>
        <dbReference type="ARBA" id="ARBA00023315"/>
    </source>
</evidence>
<feature type="transmembrane region" description="Helical" evidence="10">
    <location>
        <begin position="278"/>
        <end position="303"/>
    </location>
</feature>
<feature type="region of interest" description="Disordered" evidence="11">
    <location>
        <begin position="38"/>
        <end position="64"/>
    </location>
</feature>
<feature type="transmembrane region" description="Helical" evidence="10">
    <location>
        <begin position="237"/>
        <end position="258"/>
    </location>
</feature>
<keyword evidence="7" id="KW-0449">Lipoprotein</keyword>
<protein>
    <recommendedName>
        <fullName evidence="10">Palmitoyltransferase</fullName>
        <ecNumber evidence="10">2.3.1.225</ecNumber>
    </recommendedName>
</protein>
<evidence type="ECO:0000256" key="2">
    <source>
        <dbReference type="ARBA" id="ARBA00022679"/>
    </source>
</evidence>
<dbReference type="GO" id="GO:0006612">
    <property type="term" value="P:protein targeting to membrane"/>
    <property type="evidence" value="ECO:0007669"/>
    <property type="project" value="TreeGrafter"/>
</dbReference>